<dbReference type="EMBL" id="JAKWFO010000003">
    <property type="protein sequence ID" value="KAI9637843.1"/>
    <property type="molecule type" value="Genomic_DNA"/>
</dbReference>
<comment type="caution">
    <text evidence="2">The sequence shown here is derived from an EMBL/GenBank/DDBJ whole genome shotgun (WGS) entry which is preliminary data.</text>
</comment>
<evidence type="ECO:0000313" key="3">
    <source>
        <dbReference type="Proteomes" id="UP001164286"/>
    </source>
</evidence>
<feature type="region of interest" description="Disordered" evidence="1">
    <location>
        <begin position="49"/>
        <end position="70"/>
    </location>
</feature>
<proteinExistence type="predicted"/>
<dbReference type="AlphaFoldDB" id="A0AA38LWH9"/>
<reference evidence="2" key="1">
    <citation type="journal article" date="2022" name="G3 (Bethesda)">
        <title>High quality genome of the basidiomycete yeast Dioszegia hungarica PDD-24b-2 isolated from cloud water.</title>
        <authorList>
            <person name="Jarrige D."/>
            <person name="Haridas S."/>
            <person name="Bleykasten-Grosshans C."/>
            <person name="Joly M."/>
            <person name="Nadalig T."/>
            <person name="Sancelme M."/>
            <person name="Vuilleumier S."/>
            <person name="Grigoriev I.V."/>
            <person name="Amato P."/>
            <person name="Bringel F."/>
        </authorList>
    </citation>
    <scope>NUCLEOTIDE SEQUENCE</scope>
    <source>
        <strain evidence="2">PDD-24b-2</strain>
    </source>
</reference>
<gene>
    <name evidence="2" type="ORF">MKK02DRAFT_42217</name>
</gene>
<evidence type="ECO:0000313" key="2">
    <source>
        <dbReference type="EMBL" id="KAI9637843.1"/>
    </source>
</evidence>
<dbReference type="Proteomes" id="UP001164286">
    <property type="component" value="Unassembled WGS sequence"/>
</dbReference>
<accession>A0AA38LWH9</accession>
<keyword evidence="3" id="KW-1185">Reference proteome</keyword>
<feature type="region of interest" description="Disordered" evidence="1">
    <location>
        <begin position="294"/>
        <end position="320"/>
    </location>
</feature>
<dbReference type="RefSeq" id="XP_052947620.1">
    <property type="nucleotide sequence ID" value="XM_053091890.1"/>
</dbReference>
<evidence type="ECO:0000256" key="1">
    <source>
        <dbReference type="SAM" id="MobiDB-lite"/>
    </source>
</evidence>
<name>A0AA38LWH9_9TREE</name>
<feature type="compositionally biased region" description="Acidic residues" evidence="1">
    <location>
        <begin position="294"/>
        <end position="311"/>
    </location>
</feature>
<dbReference type="GeneID" id="77731095"/>
<organism evidence="2 3">
    <name type="scientific">Dioszegia hungarica</name>
    <dbReference type="NCBI Taxonomy" id="4972"/>
    <lineage>
        <taxon>Eukaryota</taxon>
        <taxon>Fungi</taxon>
        <taxon>Dikarya</taxon>
        <taxon>Basidiomycota</taxon>
        <taxon>Agaricomycotina</taxon>
        <taxon>Tremellomycetes</taxon>
        <taxon>Tremellales</taxon>
        <taxon>Bulleribasidiaceae</taxon>
        <taxon>Dioszegia</taxon>
    </lineage>
</organism>
<sequence length="394" mass="42973">MSGVFNQAESKGESTATTTHDFAEEFNKLDTDLARSKLVSPNTFIDAEESSELGLPDTTGSTDDVPEPSDHVLFTDEQKKIWAAALSAALNDVALKVSSLYSSRDAWVALEQCPDGDNALNPPVSIKVLRAWLRGVHGVYTSINKTLDKINDMITKDDQYDEPEELSAARVQFEKWRRAARAVTSFRKAPVYSDVPSASPVPNNASATDRLLGHRPEDLEAGTATGASDEGNRLWVTRFQSLHRCAYTAGNRPGYAVGNFETTQDAYKEFFFRVAVLNAGLGVYWVEDFILGEEEEEEAEEDEEKDIDPEETLPSPSESVCDQDPLTVAIKLLESAILVHVAMEADVLGVGVGPLGLALAASAKKEEEEREWDASLARKRQKLSADGGDLTTGA</sequence>
<protein>
    <submittedName>
        <fullName evidence="2">Uncharacterized protein</fullName>
    </submittedName>
</protein>
<feature type="region of interest" description="Disordered" evidence="1">
    <location>
        <begin position="364"/>
        <end position="394"/>
    </location>
</feature>